<dbReference type="GO" id="GO:0005524">
    <property type="term" value="F:ATP binding"/>
    <property type="evidence" value="ECO:0007669"/>
    <property type="project" value="UniProtKB-KW"/>
</dbReference>
<dbReference type="InterPro" id="IPR011527">
    <property type="entry name" value="ABC1_TM_dom"/>
</dbReference>
<proteinExistence type="inferred from homology"/>
<evidence type="ECO:0000256" key="3">
    <source>
        <dbReference type="ARBA" id="ARBA00022448"/>
    </source>
</evidence>
<dbReference type="RefSeq" id="XP_001025248.2">
    <property type="nucleotide sequence ID" value="XM_001025248.2"/>
</dbReference>
<dbReference type="PROSITE" id="PS50929">
    <property type="entry name" value="ABC_TM1F"/>
    <property type="match status" value="1"/>
</dbReference>
<feature type="transmembrane region" description="Helical" evidence="9">
    <location>
        <begin position="234"/>
        <end position="254"/>
    </location>
</feature>
<keyword evidence="5" id="KW-0547">Nucleotide-binding</keyword>
<evidence type="ECO:0000256" key="1">
    <source>
        <dbReference type="ARBA" id="ARBA00004585"/>
    </source>
</evidence>
<evidence type="ECO:0000313" key="13">
    <source>
        <dbReference type="Proteomes" id="UP000009168"/>
    </source>
</evidence>
<dbReference type="Pfam" id="PF00005">
    <property type="entry name" value="ABC_tran"/>
    <property type="match status" value="1"/>
</dbReference>
<dbReference type="AlphaFoldDB" id="I7MJ28"/>
<feature type="domain" description="ABC transmembrane type-1" evidence="11">
    <location>
        <begin position="97"/>
        <end position="343"/>
    </location>
</feature>
<keyword evidence="13" id="KW-1185">Reference proteome</keyword>
<evidence type="ECO:0000256" key="4">
    <source>
        <dbReference type="ARBA" id="ARBA00022692"/>
    </source>
</evidence>
<dbReference type="GO" id="GO:0016887">
    <property type="term" value="F:ATP hydrolysis activity"/>
    <property type="evidence" value="ECO:0007669"/>
    <property type="project" value="InterPro"/>
</dbReference>
<dbReference type="PANTHER" id="PTHR11384:SF67">
    <property type="entry name" value="ATP-BINDING CASSETTE SUB-FAMILY D MEMBER 1"/>
    <property type="match status" value="1"/>
</dbReference>
<dbReference type="GO" id="GO:0015910">
    <property type="term" value="P:long-chain fatty acid import into peroxisome"/>
    <property type="evidence" value="ECO:0007669"/>
    <property type="project" value="TreeGrafter"/>
</dbReference>
<protein>
    <submittedName>
        <fullName evidence="12">ABC transporter family protein</fullName>
    </submittedName>
</protein>
<dbReference type="GO" id="GO:0005324">
    <property type="term" value="F:long-chain fatty acid transmembrane transporter activity"/>
    <property type="evidence" value="ECO:0007669"/>
    <property type="project" value="TreeGrafter"/>
</dbReference>
<feature type="domain" description="ABC transporter" evidence="10">
    <location>
        <begin position="456"/>
        <end position="682"/>
    </location>
</feature>
<dbReference type="KEGG" id="tet:TTHERM_00836750"/>
<dbReference type="InParanoid" id="I7MJ28"/>
<keyword evidence="6" id="KW-0067">ATP-binding</keyword>
<dbReference type="SUPFAM" id="SSF90123">
    <property type="entry name" value="ABC transporter transmembrane region"/>
    <property type="match status" value="1"/>
</dbReference>
<evidence type="ECO:0000256" key="2">
    <source>
        <dbReference type="ARBA" id="ARBA00008575"/>
    </source>
</evidence>
<sequence length="691" mass="78261">MAPVQSKVLQNDQLWLNLFSSLFKNSKKTIFGGSLLLVILYLVKRRLRGSAPSNAQAQKEQQKKGKGNVDSVFFQRIFKLLKIVFPTWKCSAMADIVLLTVFLVFRTYLSIWVAGANGRIVKAIIKLDVKAFLKRILELGMIAVPASFVNSFLEYLNKKLAIYFRSKLTSHLTEIYLKDMIFYQLTNLDNRVENPDQRMTADIEKWANSLSLIYSNFTKPVLDILLFSKKLAELVGWMGPTIVVAWYFFSGMIIKMVSPAFGKLTAQAQKLEGEYRACHTSLSHHAEEIAFYKGTSWEKARILSSFKDLITHTENIMSKRLFMGTFDSLLVKYGAVIIGYAVVGLPVFGPGSAEYLKKIDNDPSAITRDYVRNSSLLINLAKAIGRLVISYKEIQQLAGYTTIVSEISNSLEDLNQGKYQRNLISGSEVYGESVSHFGGSIINLQQGERDSTKDYIQFVNLPIVTPNGDKLVKPMNITIQPGMNVVISGPNGCGKSSLFRILGELWPLFEGKLVCPPSDKLFYIPQRPYLPRGTLRDQIIYPHSKLTMLRKKITDQHLLQLLATVQLSYIADKPGGLDRVEDWSNILAGGEKQGIAMARLFYHKPLFAILDECTSAVSLEIEALLYSHCKLLGITLFTVSHRLSLFKYHEYILRFDGKGEWKFEQFLKEPREINFEIKKEESQKEEVANPQ</sequence>
<dbReference type="eggNOG" id="KOG0060">
    <property type="taxonomic scope" value="Eukaryota"/>
</dbReference>
<feature type="transmembrane region" description="Helical" evidence="9">
    <location>
        <begin position="136"/>
        <end position="156"/>
    </location>
</feature>
<evidence type="ECO:0000256" key="9">
    <source>
        <dbReference type="SAM" id="Phobius"/>
    </source>
</evidence>
<dbReference type="InterPro" id="IPR050835">
    <property type="entry name" value="ABC_transporter_sub-D"/>
</dbReference>
<dbReference type="CDD" id="cd03223">
    <property type="entry name" value="ABCD_peroxisomal_ALDP"/>
    <property type="match status" value="1"/>
</dbReference>
<evidence type="ECO:0000256" key="5">
    <source>
        <dbReference type="ARBA" id="ARBA00022741"/>
    </source>
</evidence>
<dbReference type="GO" id="GO:0140359">
    <property type="term" value="F:ABC-type transporter activity"/>
    <property type="evidence" value="ECO:0007669"/>
    <property type="project" value="InterPro"/>
</dbReference>
<dbReference type="InterPro" id="IPR003439">
    <property type="entry name" value="ABC_transporter-like_ATP-bd"/>
</dbReference>
<dbReference type="Proteomes" id="UP000009168">
    <property type="component" value="Unassembled WGS sequence"/>
</dbReference>
<feature type="transmembrane region" description="Helical" evidence="9">
    <location>
        <begin position="96"/>
        <end position="116"/>
    </location>
</feature>
<dbReference type="SMART" id="SM00382">
    <property type="entry name" value="AAA"/>
    <property type="match status" value="1"/>
</dbReference>
<dbReference type="GO" id="GO:0042760">
    <property type="term" value="P:very long-chain fatty acid catabolic process"/>
    <property type="evidence" value="ECO:0007669"/>
    <property type="project" value="TreeGrafter"/>
</dbReference>
<dbReference type="Gene3D" id="1.20.1560.10">
    <property type="entry name" value="ABC transporter type 1, transmembrane domain"/>
    <property type="match status" value="1"/>
</dbReference>
<feature type="transmembrane region" description="Helical" evidence="9">
    <location>
        <begin position="330"/>
        <end position="348"/>
    </location>
</feature>
<dbReference type="GeneID" id="7834385"/>
<dbReference type="GO" id="GO:0005778">
    <property type="term" value="C:peroxisomal membrane"/>
    <property type="evidence" value="ECO:0007669"/>
    <property type="project" value="UniProtKB-SubCell"/>
</dbReference>
<organism evidence="12 13">
    <name type="scientific">Tetrahymena thermophila (strain SB210)</name>
    <dbReference type="NCBI Taxonomy" id="312017"/>
    <lineage>
        <taxon>Eukaryota</taxon>
        <taxon>Sar</taxon>
        <taxon>Alveolata</taxon>
        <taxon>Ciliophora</taxon>
        <taxon>Intramacronucleata</taxon>
        <taxon>Oligohymenophorea</taxon>
        <taxon>Hymenostomatida</taxon>
        <taxon>Tetrahymenina</taxon>
        <taxon>Tetrahymenidae</taxon>
        <taxon>Tetrahymena</taxon>
    </lineage>
</organism>
<evidence type="ECO:0000256" key="8">
    <source>
        <dbReference type="ARBA" id="ARBA00023136"/>
    </source>
</evidence>
<evidence type="ECO:0000259" key="11">
    <source>
        <dbReference type="PROSITE" id="PS50929"/>
    </source>
</evidence>
<accession>I7MJ28</accession>
<dbReference type="GO" id="GO:0006635">
    <property type="term" value="P:fatty acid beta-oxidation"/>
    <property type="evidence" value="ECO:0007669"/>
    <property type="project" value="TreeGrafter"/>
</dbReference>
<comment type="subcellular location">
    <subcellularLocation>
        <location evidence="1">Peroxisome membrane</location>
        <topology evidence="1">Multi-pass membrane protein</topology>
    </subcellularLocation>
</comment>
<dbReference type="PROSITE" id="PS50893">
    <property type="entry name" value="ABC_TRANSPORTER_2"/>
    <property type="match status" value="1"/>
</dbReference>
<keyword evidence="4 9" id="KW-0812">Transmembrane</keyword>
<dbReference type="GO" id="GO:0007031">
    <property type="term" value="P:peroxisome organization"/>
    <property type="evidence" value="ECO:0007669"/>
    <property type="project" value="TreeGrafter"/>
</dbReference>
<dbReference type="EMBL" id="GG662429">
    <property type="protein sequence ID" value="EAS05003.2"/>
    <property type="molecule type" value="Genomic_DNA"/>
</dbReference>
<dbReference type="FunFam" id="3.40.50.300:FF:000636">
    <property type="entry name" value="ATP-binding cassette sub-family D member 3"/>
    <property type="match status" value="1"/>
</dbReference>
<evidence type="ECO:0000259" key="10">
    <source>
        <dbReference type="PROSITE" id="PS50893"/>
    </source>
</evidence>
<dbReference type="InterPro" id="IPR036640">
    <property type="entry name" value="ABC1_TM_sf"/>
</dbReference>
<evidence type="ECO:0000256" key="7">
    <source>
        <dbReference type="ARBA" id="ARBA00022989"/>
    </source>
</evidence>
<keyword evidence="8 9" id="KW-0472">Membrane</keyword>
<comment type="similarity">
    <text evidence="2">Belongs to the ABC transporter superfamily. ABCD family. Peroxisomal fatty acyl CoA transporter (TC 3.A.1.203) subfamily.</text>
</comment>
<dbReference type="InterPro" id="IPR003593">
    <property type="entry name" value="AAA+_ATPase"/>
</dbReference>
<reference evidence="13" key="1">
    <citation type="journal article" date="2006" name="PLoS Biol.">
        <title>Macronuclear genome sequence of the ciliate Tetrahymena thermophila, a model eukaryote.</title>
        <authorList>
            <person name="Eisen J.A."/>
            <person name="Coyne R.S."/>
            <person name="Wu M."/>
            <person name="Wu D."/>
            <person name="Thiagarajan M."/>
            <person name="Wortman J.R."/>
            <person name="Badger J.H."/>
            <person name="Ren Q."/>
            <person name="Amedeo P."/>
            <person name="Jones K.M."/>
            <person name="Tallon L.J."/>
            <person name="Delcher A.L."/>
            <person name="Salzberg S.L."/>
            <person name="Silva J.C."/>
            <person name="Haas B.J."/>
            <person name="Majoros W.H."/>
            <person name="Farzad M."/>
            <person name="Carlton J.M."/>
            <person name="Smith R.K. Jr."/>
            <person name="Garg J."/>
            <person name="Pearlman R.E."/>
            <person name="Karrer K.M."/>
            <person name="Sun L."/>
            <person name="Manning G."/>
            <person name="Elde N.C."/>
            <person name="Turkewitz A.P."/>
            <person name="Asai D.J."/>
            <person name="Wilkes D.E."/>
            <person name="Wang Y."/>
            <person name="Cai H."/>
            <person name="Collins K."/>
            <person name="Stewart B.A."/>
            <person name="Lee S.R."/>
            <person name="Wilamowska K."/>
            <person name="Weinberg Z."/>
            <person name="Ruzzo W.L."/>
            <person name="Wloga D."/>
            <person name="Gaertig J."/>
            <person name="Frankel J."/>
            <person name="Tsao C.-C."/>
            <person name="Gorovsky M.A."/>
            <person name="Keeling P.J."/>
            <person name="Waller R.F."/>
            <person name="Patron N.J."/>
            <person name="Cherry J.M."/>
            <person name="Stover N.A."/>
            <person name="Krieger C.J."/>
            <person name="del Toro C."/>
            <person name="Ryder H.F."/>
            <person name="Williamson S.C."/>
            <person name="Barbeau R.A."/>
            <person name="Hamilton E.P."/>
            <person name="Orias E."/>
        </authorList>
    </citation>
    <scope>NUCLEOTIDE SEQUENCE [LARGE SCALE GENOMIC DNA]</scope>
    <source>
        <strain evidence="13">SB210</strain>
    </source>
</reference>
<evidence type="ECO:0000313" key="12">
    <source>
        <dbReference type="EMBL" id="EAS05003.2"/>
    </source>
</evidence>
<dbReference type="SUPFAM" id="SSF52540">
    <property type="entry name" value="P-loop containing nucleoside triphosphate hydrolases"/>
    <property type="match status" value="1"/>
</dbReference>
<keyword evidence="3" id="KW-0813">Transport</keyword>
<gene>
    <name evidence="12" type="ORF">TTHERM_00836750</name>
</gene>
<name>I7MJ28_TETTS</name>
<evidence type="ECO:0000256" key="6">
    <source>
        <dbReference type="ARBA" id="ARBA00022840"/>
    </source>
</evidence>
<dbReference type="TCDB" id="3.A.1.203.10">
    <property type="family name" value="the atp-binding cassette (abc) superfamily"/>
</dbReference>
<dbReference type="STRING" id="312017.I7MJ28"/>
<keyword evidence="7 9" id="KW-1133">Transmembrane helix</keyword>
<dbReference type="InterPro" id="IPR027417">
    <property type="entry name" value="P-loop_NTPase"/>
</dbReference>
<dbReference type="Pfam" id="PF06472">
    <property type="entry name" value="ABC_membrane_2"/>
    <property type="match status" value="1"/>
</dbReference>
<dbReference type="OrthoDB" id="422637at2759"/>
<dbReference type="PANTHER" id="PTHR11384">
    <property type="entry name" value="ATP-BINDING CASSETTE, SUB-FAMILY D MEMBER"/>
    <property type="match status" value="1"/>
</dbReference>
<dbReference type="Gene3D" id="3.40.50.300">
    <property type="entry name" value="P-loop containing nucleotide triphosphate hydrolases"/>
    <property type="match status" value="1"/>
</dbReference>